<comment type="caution">
    <text evidence="2">The sequence shown here is derived from an EMBL/GenBank/DDBJ whole genome shotgun (WGS) entry which is preliminary data.</text>
</comment>
<name>A0A839QF16_MYCIR</name>
<evidence type="ECO:0000313" key="2">
    <source>
        <dbReference type="EMBL" id="MBB2991021.1"/>
    </source>
</evidence>
<protein>
    <submittedName>
        <fullName evidence="2">Uncharacterized protein</fullName>
    </submittedName>
</protein>
<dbReference type="Proteomes" id="UP000550501">
    <property type="component" value="Unassembled WGS sequence"/>
</dbReference>
<organism evidence="2 3">
    <name type="scientific">Mycolicibacterium iranicum</name>
    <name type="common">Mycobacterium iranicum</name>
    <dbReference type="NCBI Taxonomy" id="912594"/>
    <lineage>
        <taxon>Bacteria</taxon>
        <taxon>Bacillati</taxon>
        <taxon>Actinomycetota</taxon>
        <taxon>Actinomycetes</taxon>
        <taxon>Mycobacteriales</taxon>
        <taxon>Mycobacteriaceae</taxon>
        <taxon>Mycolicibacterium</taxon>
    </lineage>
</organism>
<sequence>MNGSPARDIGEVIGQLIGGALVIGLVVWFILALARRPSKGSAQGRWAQAVQICSADPRFRLGQVTSAQEYPQRGTAGWVTWYGTGQQQSVWFEQVYPRPGGWVVVTGGPRPAAPGTDPNTFYVDRVHDVIY</sequence>
<gene>
    <name evidence="2" type="ORF">FHR72_002494</name>
</gene>
<dbReference type="AlphaFoldDB" id="A0A839QF16"/>
<keyword evidence="3" id="KW-1185">Reference proteome</keyword>
<accession>A0A839QF16</accession>
<reference evidence="2 3" key="1">
    <citation type="submission" date="2020-08" db="EMBL/GenBank/DDBJ databases">
        <title>The Agave Microbiome: Exploring the role of microbial communities in plant adaptations to desert environments.</title>
        <authorList>
            <person name="Partida-Martinez L.P."/>
        </authorList>
    </citation>
    <scope>NUCLEOTIDE SEQUENCE [LARGE SCALE GENOMIC DNA]</scope>
    <source>
        <strain evidence="2 3">AT2.18</strain>
    </source>
</reference>
<keyword evidence="1" id="KW-0812">Transmembrane</keyword>
<proteinExistence type="predicted"/>
<evidence type="ECO:0000256" key="1">
    <source>
        <dbReference type="SAM" id="Phobius"/>
    </source>
</evidence>
<dbReference type="RefSeq" id="WP_183468253.1">
    <property type="nucleotide sequence ID" value="NZ_JACHVU010000004.1"/>
</dbReference>
<dbReference type="EMBL" id="JACHVU010000004">
    <property type="protein sequence ID" value="MBB2991021.1"/>
    <property type="molecule type" value="Genomic_DNA"/>
</dbReference>
<keyword evidence="1" id="KW-1133">Transmembrane helix</keyword>
<feature type="transmembrane region" description="Helical" evidence="1">
    <location>
        <begin position="12"/>
        <end position="34"/>
    </location>
</feature>
<keyword evidence="1" id="KW-0472">Membrane</keyword>
<evidence type="ECO:0000313" key="3">
    <source>
        <dbReference type="Proteomes" id="UP000550501"/>
    </source>
</evidence>